<name>A0A6C2YSA5_9BACT</name>
<evidence type="ECO:0008006" key="10">
    <source>
        <dbReference type="Google" id="ProtNLM"/>
    </source>
</evidence>
<dbReference type="CDD" id="cd15904">
    <property type="entry name" value="TSPO_MBR"/>
    <property type="match status" value="1"/>
</dbReference>
<evidence type="ECO:0000256" key="3">
    <source>
        <dbReference type="ARBA" id="ARBA00022692"/>
    </source>
</evidence>
<feature type="transmembrane region" description="Helical" evidence="6">
    <location>
        <begin position="99"/>
        <end position="121"/>
    </location>
</feature>
<keyword evidence="9" id="KW-1185">Reference proteome</keyword>
<dbReference type="EMBL" id="LR593887">
    <property type="protein sequence ID" value="VTS05393.1"/>
    <property type="molecule type" value="Genomic_DNA"/>
</dbReference>
<keyword evidence="3 6" id="KW-0812">Transmembrane</keyword>
<feature type="transmembrane region" description="Helical" evidence="6">
    <location>
        <begin position="128"/>
        <end position="150"/>
    </location>
</feature>
<evidence type="ECO:0000256" key="6">
    <source>
        <dbReference type="SAM" id="Phobius"/>
    </source>
</evidence>
<organism evidence="8">
    <name type="scientific">Tuwongella immobilis</name>
    <dbReference type="NCBI Taxonomy" id="692036"/>
    <lineage>
        <taxon>Bacteria</taxon>
        <taxon>Pseudomonadati</taxon>
        <taxon>Planctomycetota</taxon>
        <taxon>Planctomycetia</taxon>
        <taxon>Gemmatales</taxon>
        <taxon>Gemmataceae</taxon>
        <taxon>Tuwongella</taxon>
    </lineage>
</organism>
<keyword evidence="7" id="KW-0732">Signal</keyword>
<dbReference type="InterPro" id="IPR004307">
    <property type="entry name" value="TspO_MBR"/>
</dbReference>
<proteinExistence type="inferred from homology"/>
<dbReference type="EMBL" id="LR586016">
    <property type="protein sequence ID" value="VIP04013.1"/>
    <property type="molecule type" value="Genomic_DNA"/>
</dbReference>
<dbReference type="RefSeq" id="WP_162659152.1">
    <property type="nucleotide sequence ID" value="NZ_LR593887.1"/>
</dbReference>
<keyword evidence="4 6" id="KW-1133">Transmembrane helix</keyword>
<dbReference type="PIRSF" id="PIRSF005859">
    <property type="entry name" value="PBR"/>
    <property type="match status" value="1"/>
</dbReference>
<evidence type="ECO:0000313" key="8">
    <source>
        <dbReference type="EMBL" id="VIP04013.1"/>
    </source>
</evidence>
<dbReference type="InterPro" id="IPR038330">
    <property type="entry name" value="TspO/MBR-related_sf"/>
</dbReference>
<dbReference type="Pfam" id="PF03073">
    <property type="entry name" value="TspO_MBR"/>
    <property type="match status" value="1"/>
</dbReference>
<dbReference type="KEGG" id="tim:GMBLW1_51800"/>
<keyword evidence="5 6" id="KW-0472">Membrane</keyword>
<dbReference type="PANTHER" id="PTHR10057:SF0">
    <property type="entry name" value="TRANSLOCATOR PROTEIN"/>
    <property type="match status" value="1"/>
</dbReference>
<dbReference type="AlphaFoldDB" id="A0A6C2YSA5"/>
<gene>
    <name evidence="8" type="ORF">GMBLW1_51800</name>
</gene>
<feature type="chain" id="PRO_5036172847" description="Tryptophan-rich sensory protein" evidence="7">
    <location>
        <begin position="23"/>
        <end position="159"/>
    </location>
</feature>
<evidence type="ECO:0000256" key="7">
    <source>
        <dbReference type="SAM" id="SignalP"/>
    </source>
</evidence>
<reference evidence="8" key="1">
    <citation type="submission" date="2019-04" db="EMBL/GenBank/DDBJ databases">
        <authorList>
            <consortium name="Science for Life Laboratories"/>
        </authorList>
    </citation>
    <scope>NUCLEOTIDE SEQUENCE</scope>
    <source>
        <strain evidence="8">MBLW1</strain>
    </source>
</reference>
<dbReference type="PANTHER" id="PTHR10057">
    <property type="entry name" value="PERIPHERAL-TYPE BENZODIAZEPINE RECEPTOR"/>
    <property type="match status" value="1"/>
</dbReference>
<comment type="subcellular location">
    <subcellularLocation>
        <location evidence="1">Membrane</location>
        <topology evidence="1">Multi-pass membrane protein</topology>
    </subcellularLocation>
</comment>
<accession>A0A6C2YSA5</accession>
<dbReference type="Gene3D" id="1.20.1260.100">
    <property type="entry name" value="TspO/MBR protein"/>
    <property type="match status" value="1"/>
</dbReference>
<protein>
    <recommendedName>
        <fullName evidence="10">Tryptophan-rich sensory protein</fullName>
    </recommendedName>
</protein>
<evidence type="ECO:0000256" key="2">
    <source>
        <dbReference type="ARBA" id="ARBA00007524"/>
    </source>
</evidence>
<dbReference type="FunFam" id="1.20.1260.100:FF:000001">
    <property type="entry name" value="translocator protein 2"/>
    <property type="match status" value="1"/>
</dbReference>
<dbReference type="GO" id="GO:0016020">
    <property type="term" value="C:membrane"/>
    <property type="evidence" value="ECO:0007669"/>
    <property type="project" value="UniProtKB-SubCell"/>
</dbReference>
<evidence type="ECO:0000313" key="9">
    <source>
        <dbReference type="Proteomes" id="UP000464378"/>
    </source>
</evidence>
<dbReference type="GO" id="GO:0033013">
    <property type="term" value="P:tetrapyrrole metabolic process"/>
    <property type="evidence" value="ECO:0007669"/>
    <property type="project" value="UniProtKB-ARBA"/>
</dbReference>
<evidence type="ECO:0000256" key="1">
    <source>
        <dbReference type="ARBA" id="ARBA00004141"/>
    </source>
</evidence>
<feature type="transmembrane region" description="Helical" evidence="6">
    <location>
        <begin position="72"/>
        <end position="93"/>
    </location>
</feature>
<dbReference type="InParanoid" id="A0A6C2YSA5"/>
<feature type="transmembrane region" description="Helical" evidence="6">
    <location>
        <begin position="46"/>
        <end position="65"/>
    </location>
</feature>
<sequence>MNRWLVLVGFVGLCLAVGGVGAAGTNPGQWYADLEKPSWTPPNWMFPIAWTTLYILMGTAAWLIWERRRVRDVRVALGIFFGQLILNGLWSWLFFAYHLIGWALVDIVALWGAIVAMLICFAEIRPRAALLIVPYLLWVSYATALNAWIWDANTLLPLS</sequence>
<dbReference type="Proteomes" id="UP000464378">
    <property type="component" value="Chromosome"/>
</dbReference>
<comment type="similarity">
    <text evidence="2">Belongs to the TspO/BZRP family.</text>
</comment>
<feature type="signal peptide" evidence="7">
    <location>
        <begin position="1"/>
        <end position="22"/>
    </location>
</feature>
<evidence type="ECO:0000256" key="5">
    <source>
        <dbReference type="ARBA" id="ARBA00023136"/>
    </source>
</evidence>
<evidence type="ECO:0000256" key="4">
    <source>
        <dbReference type="ARBA" id="ARBA00022989"/>
    </source>
</evidence>